<gene>
    <name evidence="7" type="ORF">EF096_01775</name>
</gene>
<dbReference type="RefSeq" id="WP_123887883.1">
    <property type="nucleotide sequence ID" value="NZ_RKKU01000001.1"/>
</dbReference>
<evidence type="ECO:0000259" key="6">
    <source>
        <dbReference type="PROSITE" id="PS50043"/>
    </source>
</evidence>
<keyword evidence="1" id="KW-0805">Transcription regulation</keyword>
<dbReference type="Gene3D" id="1.10.10.10">
    <property type="entry name" value="Winged helix-like DNA-binding domain superfamily/Winged helix DNA-binding domain"/>
    <property type="match status" value="1"/>
</dbReference>
<keyword evidence="3" id="KW-0804">Transcription</keyword>
<proteinExistence type="predicted"/>
<keyword evidence="5" id="KW-1133">Transmembrane helix</keyword>
<feature type="transmembrane region" description="Helical" evidence="5">
    <location>
        <begin position="75"/>
        <end position="93"/>
    </location>
</feature>
<sequence>MTTLSTEHWQGVTGLLSPRELDFTLRVAEGKTDKQIAKEVGLAPDSVRKRVYSAMFKLGASRRAQLVAEAMRRAIITPLILFLAVCCVVVNSTPDTQQHRAPRTKLTRHKGGGRREDPFFNPFDFV</sequence>
<dbReference type="PANTHER" id="PTHR44688">
    <property type="entry name" value="DNA-BINDING TRANSCRIPTIONAL ACTIVATOR DEVR_DOSR"/>
    <property type="match status" value="1"/>
</dbReference>
<dbReference type="InterPro" id="IPR000792">
    <property type="entry name" value="Tscrpt_reg_LuxR_C"/>
</dbReference>
<organism evidence="7 8">
    <name type="scientific">Pseudomonas neustonica</name>
    <dbReference type="NCBI Taxonomy" id="2487346"/>
    <lineage>
        <taxon>Bacteria</taxon>
        <taxon>Pseudomonadati</taxon>
        <taxon>Pseudomonadota</taxon>
        <taxon>Gammaproteobacteria</taxon>
        <taxon>Pseudomonadales</taxon>
        <taxon>Pseudomonadaceae</taxon>
        <taxon>Pseudomonas</taxon>
    </lineage>
</organism>
<dbReference type="InterPro" id="IPR036388">
    <property type="entry name" value="WH-like_DNA-bd_sf"/>
</dbReference>
<dbReference type="PRINTS" id="PR00038">
    <property type="entry name" value="HTHLUXR"/>
</dbReference>
<dbReference type="InterPro" id="IPR016032">
    <property type="entry name" value="Sig_transdc_resp-reg_C-effctor"/>
</dbReference>
<feature type="region of interest" description="Disordered" evidence="4">
    <location>
        <begin position="97"/>
        <end position="126"/>
    </location>
</feature>
<reference evidence="7 8" key="1">
    <citation type="submission" date="2018-11" db="EMBL/GenBank/DDBJ databases">
        <authorList>
            <person name="Jang G.I."/>
            <person name="Hwang C.Y."/>
        </authorList>
    </citation>
    <scope>NUCLEOTIDE SEQUENCE [LARGE SCALE GENOMIC DNA]</scope>
    <source>
        <strain evidence="7 8">SSM26</strain>
    </source>
</reference>
<keyword evidence="5" id="KW-0472">Membrane</keyword>
<dbReference type="SMART" id="SM00421">
    <property type="entry name" value="HTH_LUXR"/>
    <property type="match status" value="1"/>
</dbReference>
<accession>A0ABX9XND5</accession>
<dbReference type="PROSITE" id="PS50043">
    <property type="entry name" value="HTH_LUXR_2"/>
    <property type="match status" value="1"/>
</dbReference>
<dbReference type="Proteomes" id="UP000275199">
    <property type="component" value="Unassembled WGS sequence"/>
</dbReference>
<feature type="compositionally biased region" description="Basic residues" evidence="4">
    <location>
        <begin position="100"/>
        <end position="112"/>
    </location>
</feature>
<feature type="domain" description="HTH luxR-type" evidence="6">
    <location>
        <begin position="13"/>
        <end position="74"/>
    </location>
</feature>
<evidence type="ECO:0000256" key="3">
    <source>
        <dbReference type="ARBA" id="ARBA00023163"/>
    </source>
</evidence>
<evidence type="ECO:0000313" key="7">
    <source>
        <dbReference type="EMBL" id="ROZ88445.1"/>
    </source>
</evidence>
<dbReference type="EMBL" id="RKKU01000001">
    <property type="protein sequence ID" value="ROZ88445.1"/>
    <property type="molecule type" value="Genomic_DNA"/>
</dbReference>
<evidence type="ECO:0000313" key="8">
    <source>
        <dbReference type="Proteomes" id="UP000275199"/>
    </source>
</evidence>
<name>A0ABX9XND5_9PSED</name>
<comment type="caution">
    <text evidence="7">The sequence shown here is derived from an EMBL/GenBank/DDBJ whole genome shotgun (WGS) entry which is preliminary data.</text>
</comment>
<evidence type="ECO:0000256" key="5">
    <source>
        <dbReference type="SAM" id="Phobius"/>
    </source>
</evidence>
<protein>
    <submittedName>
        <fullName evidence="7">LuxR family transcriptional regulator</fullName>
    </submittedName>
</protein>
<dbReference type="CDD" id="cd06170">
    <property type="entry name" value="LuxR_C_like"/>
    <property type="match status" value="1"/>
</dbReference>
<keyword evidence="5" id="KW-0812">Transmembrane</keyword>
<keyword evidence="8" id="KW-1185">Reference proteome</keyword>
<dbReference type="Pfam" id="PF00196">
    <property type="entry name" value="GerE"/>
    <property type="match status" value="1"/>
</dbReference>
<evidence type="ECO:0000256" key="4">
    <source>
        <dbReference type="SAM" id="MobiDB-lite"/>
    </source>
</evidence>
<keyword evidence="2" id="KW-0238">DNA-binding</keyword>
<dbReference type="PANTHER" id="PTHR44688:SF16">
    <property type="entry name" value="DNA-BINDING TRANSCRIPTIONAL ACTIVATOR DEVR_DOSR"/>
    <property type="match status" value="1"/>
</dbReference>
<evidence type="ECO:0000256" key="2">
    <source>
        <dbReference type="ARBA" id="ARBA00023125"/>
    </source>
</evidence>
<dbReference type="SUPFAM" id="SSF46894">
    <property type="entry name" value="C-terminal effector domain of the bipartite response regulators"/>
    <property type="match status" value="1"/>
</dbReference>
<evidence type="ECO:0000256" key="1">
    <source>
        <dbReference type="ARBA" id="ARBA00023015"/>
    </source>
</evidence>